<gene>
    <name evidence="1" type="ORF">IPP15_08815</name>
</gene>
<proteinExistence type="predicted"/>
<comment type="caution">
    <text evidence="1">The sequence shown here is derived from an EMBL/GenBank/DDBJ whole genome shotgun (WGS) entry which is preliminary data.</text>
</comment>
<dbReference type="AlphaFoldDB" id="A0A9D7XT98"/>
<sequence length="216" mass="25332">MVIENRLLPDFIKEYIKVDELNLSMENDWANSSIIIHNEYVNNKGLSRMNIMSKIYLLAKEKLELQFAEIDFCGSISIKTESEFLNHKVKDVLYFTIPILFDIPVYWYNNKTQEIGKSLLRHGCRISFSSINTFGGSPPVVIYISYFHNLFSDYITSYKSYGTSNPIMYYFTPASKINRLILRNLALEIKVKYPEFSIEFETLYKSLNHDEYGFID</sequence>
<dbReference type="EMBL" id="JADKGY010000006">
    <property type="protein sequence ID" value="MBK9982512.1"/>
    <property type="molecule type" value="Genomic_DNA"/>
</dbReference>
<name>A0A9D7XT98_9BACT</name>
<evidence type="ECO:0000313" key="1">
    <source>
        <dbReference type="EMBL" id="MBK9982512.1"/>
    </source>
</evidence>
<accession>A0A9D7XT98</accession>
<evidence type="ECO:0000313" key="2">
    <source>
        <dbReference type="Proteomes" id="UP000808337"/>
    </source>
</evidence>
<protein>
    <submittedName>
        <fullName evidence="1">Uncharacterized protein</fullName>
    </submittedName>
</protein>
<organism evidence="1 2">
    <name type="scientific">Candidatus Opimibacter skivensis</name>
    <dbReference type="NCBI Taxonomy" id="2982028"/>
    <lineage>
        <taxon>Bacteria</taxon>
        <taxon>Pseudomonadati</taxon>
        <taxon>Bacteroidota</taxon>
        <taxon>Saprospiria</taxon>
        <taxon>Saprospirales</taxon>
        <taxon>Saprospiraceae</taxon>
        <taxon>Candidatus Opimibacter</taxon>
    </lineage>
</organism>
<reference evidence="1 2" key="1">
    <citation type="submission" date="2020-10" db="EMBL/GenBank/DDBJ databases">
        <title>Connecting structure to function with the recovery of over 1000 high-quality activated sludge metagenome-assembled genomes encoding full-length rRNA genes using long-read sequencing.</title>
        <authorList>
            <person name="Singleton C.M."/>
            <person name="Petriglieri F."/>
            <person name="Kristensen J.M."/>
            <person name="Kirkegaard R.H."/>
            <person name="Michaelsen T.Y."/>
            <person name="Andersen M.H."/>
            <person name="Karst S.M."/>
            <person name="Dueholm M.S."/>
            <person name="Nielsen P.H."/>
            <person name="Albertsen M."/>
        </authorList>
    </citation>
    <scope>NUCLEOTIDE SEQUENCE [LARGE SCALE GENOMIC DNA]</scope>
    <source>
        <strain evidence="1">Ribe_18-Q3-R11-54_MAXAC.273</strain>
    </source>
</reference>
<dbReference type="Proteomes" id="UP000808337">
    <property type="component" value="Unassembled WGS sequence"/>
</dbReference>